<comment type="similarity">
    <text evidence="2">Belongs to the complex I subunit 6 family.</text>
</comment>
<evidence type="ECO:0000256" key="2">
    <source>
        <dbReference type="ARBA" id="ARBA00005698"/>
    </source>
</evidence>
<evidence type="ECO:0000256" key="5">
    <source>
        <dbReference type="ARBA" id="ARBA00022448"/>
    </source>
</evidence>
<sequence length="175" mass="20415">MLMFLMFFTMMTLSMFLILMINPLSMGILMLTQTLILSIIIAMKSQSSWFSYILFLTFLGGLLILFIYTASFSSNETFNFNFSEMFLFILIISISLMSSIYMSLKFPQLIDNLMNLEMKQITDQQLFFNNENKSNSTQLYSSKFNLTMMMILFLLISMTIINKISNPFFGTFRVN</sequence>
<dbReference type="EC" id="7.1.1.2" evidence="3"/>
<keyword evidence="9" id="KW-0249">Electron transport</keyword>
<keyword evidence="13 16" id="KW-0472">Membrane</keyword>
<evidence type="ECO:0000256" key="12">
    <source>
        <dbReference type="ARBA" id="ARBA00023128"/>
    </source>
</evidence>
<proteinExistence type="inferred from homology"/>
<evidence type="ECO:0000256" key="13">
    <source>
        <dbReference type="ARBA" id="ARBA00023136"/>
    </source>
</evidence>
<gene>
    <name evidence="17" type="primary">ND6</name>
</gene>
<dbReference type="CTD" id="4541"/>
<evidence type="ECO:0000256" key="10">
    <source>
        <dbReference type="ARBA" id="ARBA00022989"/>
    </source>
</evidence>
<evidence type="ECO:0000313" key="17">
    <source>
        <dbReference type="EMBL" id="UZZ43997.1"/>
    </source>
</evidence>
<dbReference type="PANTHER" id="PTHR11435">
    <property type="entry name" value="NADH UBIQUINONE OXIDOREDUCTASE SUBUNIT ND6"/>
    <property type="match status" value="1"/>
</dbReference>
<keyword evidence="7 16" id="KW-0812">Transmembrane</keyword>
<evidence type="ECO:0000256" key="4">
    <source>
        <dbReference type="ARBA" id="ARBA00021095"/>
    </source>
</evidence>
<keyword evidence="11" id="KW-0520">NAD</keyword>
<reference evidence="17" key="2">
    <citation type="journal article" date="2022" name="Syst. Entomol.">
        <title>Massive gene rearrangements of mitochondrial genomes and implications for the phylogeny of Trichoptera (Insecta).</title>
        <authorList>
            <person name="Ge X."/>
            <person name="Peng L."/>
            <person name="Vogler A.P."/>
            <person name="Morse J.C."/>
            <person name="Yang L."/>
            <person name="Sun C."/>
            <person name="Wang B."/>
        </authorList>
    </citation>
    <scope>NUCLEOTIDE SEQUENCE</scope>
</reference>
<keyword evidence="8" id="KW-1278">Translocase</keyword>
<dbReference type="RefSeq" id="YP_010586235.1">
    <property type="nucleotide sequence ID" value="NC_069259.1"/>
</dbReference>
<keyword evidence="6" id="KW-0679">Respiratory chain</keyword>
<evidence type="ECO:0000256" key="3">
    <source>
        <dbReference type="ARBA" id="ARBA00012944"/>
    </source>
</evidence>
<reference evidence="17" key="1">
    <citation type="submission" date="2021-11" db="EMBL/GenBank/DDBJ databases">
        <authorList>
            <person name="Ge X.-Y."/>
            <person name="Peng L."/>
            <person name="Sun C.-H."/>
            <person name="Wang B.-X."/>
        </authorList>
    </citation>
    <scope>NUCLEOTIDE SEQUENCE</scope>
</reference>
<protein>
    <recommendedName>
        <fullName evidence="4">NADH-ubiquinone oxidoreductase chain 6</fullName>
        <ecNumber evidence="3">7.1.1.2</ecNumber>
    </recommendedName>
    <alternativeName>
        <fullName evidence="14">NADH dehydrogenase subunit 6</fullName>
    </alternativeName>
</protein>
<dbReference type="GeneID" id="77425644"/>
<evidence type="ECO:0000256" key="15">
    <source>
        <dbReference type="ARBA" id="ARBA00049551"/>
    </source>
</evidence>
<dbReference type="AlphaFoldDB" id="A0A9E8LNW9"/>
<evidence type="ECO:0000256" key="11">
    <source>
        <dbReference type="ARBA" id="ARBA00023027"/>
    </source>
</evidence>
<accession>A0A9E8LNW9</accession>
<evidence type="ECO:0000256" key="1">
    <source>
        <dbReference type="ARBA" id="ARBA00004225"/>
    </source>
</evidence>
<comment type="catalytic activity">
    <reaction evidence="15">
        <text>a ubiquinone + NADH + 5 H(+)(in) = a ubiquinol + NAD(+) + 4 H(+)(out)</text>
        <dbReference type="Rhea" id="RHEA:29091"/>
        <dbReference type="Rhea" id="RHEA-COMP:9565"/>
        <dbReference type="Rhea" id="RHEA-COMP:9566"/>
        <dbReference type="ChEBI" id="CHEBI:15378"/>
        <dbReference type="ChEBI" id="CHEBI:16389"/>
        <dbReference type="ChEBI" id="CHEBI:17976"/>
        <dbReference type="ChEBI" id="CHEBI:57540"/>
        <dbReference type="ChEBI" id="CHEBI:57945"/>
        <dbReference type="EC" id="7.1.1.2"/>
    </reaction>
</comment>
<feature type="transmembrane region" description="Helical" evidence="16">
    <location>
        <begin position="52"/>
        <end position="73"/>
    </location>
</feature>
<name>A0A9E8LNW9_9NEOP</name>
<evidence type="ECO:0000256" key="9">
    <source>
        <dbReference type="ARBA" id="ARBA00022982"/>
    </source>
</evidence>
<comment type="subcellular location">
    <subcellularLocation>
        <location evidence="1">Mitochondrion membrane</location>
        <topology evidence="1">Multi-pass membrane protein</topology>
    </subcellularLocation>
</comment>
<evidence type="ECO:0000256" key="16">
    <source>
        <dbReference type="SAM" id="Phobius"/>
    </source>
</evidence>
<evidence type="ECO:0000256" key="7">
    <source>
        <dbReference type="ARBA" id="ARBA00022692"/>
    </source>
</evidence>
<feature type="transmembrane region" description="Helical" evidence="16">
    <location>
        <begin position="6"/>
        <end position="31"/>
    </location>
</feature>
<organism evidence="17">
    <name type="scientific">Himalopsyche eos</name>
    <dbReference type="NCBI Taxonomy" id="2904895"/>
    <lineage>
        <taxon>Eukaryota</taxon>
        <taxon>Metazoa</taxon>
        <taxon>Ecdysozoa</taxon>
        <taxon>Arthropoda</taxon>
        <taxon>Hexapoda</taxon>
        <taxon>Insecta</taxon>
        <taxon>Pterygota</taxon>
        <taxon>Neoptera</taxon>
        <taxon>Endopterygota</taxon>
        <taxon>Trichoptera</taxon>
        <taxon>Integripalpia</taxon>
        <taxon>Rhyacophiloidea</taxon>
        <taxon>Rhyacophilidae</taxon>
        <taxon>Himalopsyche</taxon>
    </lineage>
</organism>
<evidence type="ECO:0000256" key="8">
    <source>
        <dbReference type="ARBA" id="ARBA00022967"/>
    </source>
</evidence>
<keyword evidence="10 16" id="KW-1133">Transmembrane helix</keyword>
<geneLocation type="mitochondrion" evidence="17"/>
<dbReference type="PANTHER" id="PTHR11435:SF1">
    <property type="entry name" value="NADH-UBIQUINONE OXIDOREDUCTASE CHAIN 6"/>
    <property type="match status" value="1"/>
</dbReference>
<dbReference type="GO" id="GO:0008137">
    <property type="term" value="F:NADH dehydrogenase (ubiquinone) activity"/>
    <property type="evidence" value="ECO:0007669"/>
    <property type="project" value="UniProtKB-EC"/>
</dbReference>
<evidence type="ECO:0000256" key="6">
    <source>
        <dbReference type="ARBA" id="ARBA00022660"/>
    </source>
</evidence>
<feature type="transmembrane region" description="Helical" evidence="16">
    <location>
        <begin position="144"/>
        <end position="165"/>
    </location>
</feature>
<dbReference type="EMBL" id="OL678019">
    <property type="protein sequence ID" value="UZZ43997.1"/>
    <property type="molecule type" value="Genomic_DNA"/>
</dbReference>
<evidence type="ECO:0000256" key="14">
    <source>
        <dbReference type="ARBA" id="ARBA00031019"/>
    </source>
</evidence>
<keyword evidence="5" id="KW-0813">Transport</keyword>
<keyword evidence="12 17" id="KW-0496">Mitochondrion</keyword>
<dbReference type="InterPro" id="IPR050269">
    <property type="entry name" value="ComplexI_Subunit6"/>
</dbReference>
<dbReference type="GO" id="GO:0031966">
    <property type="term" value="C:mitochondrial membrane"/>
    <property type="evidence" value="ECO:0007669"/>
    <property type="project" value="UniProtKB-SubCell"/>
</dbReference>
<feature type="transmembrane region" description="Helical" evidence="16">
    <location>
        <begin position="85"/>
        <end position="104"/>
    </location>
</feature>